<dbReference type="GO" id="GO:0043024">
    <property type="term" value="F:ribosomal small subunit binding"/>
    <property type="evidence" value="ECO:0007669"/>
    <property type="project" value="TreeGrafter"/>
</dbReference>
<keyword evidence="4" id="KW-0687">Ribonucleoprotein</keyword>
<dbReference type="InterPro" id="IPR034694">
    <property type="entry name" value="HPF_long/plastid"/>
</dbReference>
<keyword evidence="4" id="KW-0689">Ribosomal protein</keyword>
<evidence type="ECO:0000256" key="2">
    <source>
        <dbReference type="HAMAP-Rule" id="MF_00839"/>
    </source>
</evidence>
<keyword evidence="5" id="KW-1185">Reference proteome</keyword>
<dbReference type="InterPro" id="IPR050574">
    <property type="entry name" value="HPF/YfiA_ribosome-assoc"/>
</dbReference>
<keyword evidence="1 2" id="KW-0810">Translation regulation</keyword>
<dbReference type="STRING" id="1121321.SAMN04488530_10648"/>
<dbReference type="OrthoDB" id="9794975at2"/>
<dbReference type="Pfam" id="PF16321">
    <property type="entry name" value="Ribosom_S30AE_C"/>
    <property type="match status" value="1"/>
</dbReference>
<reference evidence="5" key="1">
    <citation type="submission" date="2016-11" db="EMBL/GenBank/DDBJ databases">
        <authorList>
            <person name="Varghese N."/>
            <person name="Submissions S."/>
        </authorList>
    </citation>
    <scope>NUCLEOTIDE SEQUENCE [LARGE SCALE GENOMIC DNA]</scope>
    <source>
        <strain evidence="5">DSM 2635</strain>
    </source>
</reference>
<comment type="function">
    <text evidence="2">Required for dimerization of active 70S ribosomes into 100S ribosomes in stationary phase; 100S ribosomes are translationally inactive and sometimes present during exponential growth.</text>
</comment>
<feature type="domain" description="Sigma 54 modulation/S30EA ribosomal protein C-terminal" evidence="3">
    <location>
        <begin position="122"/>
        <end position="174"/>
    </location>
</feature>
<dbReference type="GO" id="GO:0022627">
    <property type="term" value="C:cytosolic small ribosomal subunit"/>
    <property type="evidence" value="ECO:0007669"/>
    <property type="project" value="TreeGrafter"/>
</dbReference>
<dbReference type="InterPro" id="IPR036567">
    <property type="entry name" value="RHF-like"/>
</dbReference>
<dbReference type="GO" id="GO:0045900">
    <property type="term" value="P:negative regulation of translational elongation"/>
    <property type="evidence" value="ECO:0007669"/>
    <property type="project" value="TreeGrafter"/>
</dbReference>
<dbReference type="Gene3D" id="3.30.505.50">
    <property type="entry name" value="Sigma 54 modulation/S30EA ribosomal protein, C-terminal domain"/>
    <property type="match status" value="1"/>
</dbReference>
<dbReference type="PANTHER" id="PTHR33231">
    <property type="entry name" value="30S RIBOSOMAL PROTEIN"/>
    <property type="match status" value="1"/>
</dbReference>
<dbReference type="Gene3D" id="3.30.160.100">
    <property type="entry name" value="Ribosome hibernation promotion factor-like"/>
    <property type="match status" value="1"/>
</dbReference>
<accession>A0A1M5M5W4</accession>
<dbReference type="AlphaFoldDB" id="A0A1M5M5W4"/>
<comment type="similarity">
    <text evidence="2">Belongs to the HPF/YfiA ribosome-associated protein family. Long HPF subfamily.</text>
</comment>
<comment type="subcellular location">
    <subcellularLocation>
        <location evidence="2">Cytoplasm</location>
    </subcellularLocation>
</comment>
<dbReference type="InterPro" id="IPR003489">
    <property type="entry name" value="RHF/RaiA"/>
</dbReference>
<dbReference type="RefSeq" id="WP_073124603.1">
    <property type="nucleotide sequence ID" value="NZ_BAABCH010000022.1"/>
</dbReference>
<dbReference type="Pfam" id="PF02482">
    <property type="entry name" value="Ribosomal_S30AE"/>
    <property type="match status" value="1"/>
</dbReference>
<evidence type="ECO:0000259" key="3">
    <source>
        <dbReference type="Pfam" id="PF16321"/>
    </source>
</evidence>
<dbReference type="EMBL" id="FQWX01000006">
    <property type="protein sequence ID" value="SHG72734.1"/>
    <property type="molecule type" value="Genomic_DNA"/>
</dbReference>
<organism evidence="4 5">
    <name type="scientific">Asaccharospora irregularis DSM 2635</name>
    <dbReference type="NCBI Taxonomy" id="1121321"/>
    <lineage>
        <taxon>Bacteria</taxon>
        <taxon>Bacillati</taxon>
        <taxon>Bacillota</taxon>
        <taxon>Clostridia</taxon>
        <taxon>Peptostreptococcales</taxon>
        <taxon>Peptostreptococcaceae</taxon>
        <taxon>Asaccharospora</taxon>
    </lineage>
</organism>
<evidence type="ECO:0000313" key="5">
    <source>
        <dbReference type="Proteomes" id="UP000243255"/>
    </source>
</evidence>
<keyword evidence="2" id="KW-0963">Cytoplasm</keyword>
<proteinExistence type="inferred from homology"/>
<dbReference type="InterPro" id="IPR032528">
    <property type="entry name" value="Ribosom_S30AE_C"/>
</dbReference>
<evidence type="ECO:0000313" key="4">
    <source>
        <dbReference type="EMBL" id="SHG72734.1"/>
    </source>
</evidence>
<gene>
    <name evidence="2" type="primary">hpf</name>
    <name evidence="4" type="ORF">SAMN04488530_10648</name>
</gene>
<evidence type="ECO:0000256" key="1">
    <source>
        <dbReference type="ARBA" id="ARBA00022845"/>
    </source>
</evidence>
<comment type="subunit">
    <text evidence="2">Interacts with 100S ribosomes.</text>
</comment>
<dbReference type="InterPro" id="IPR038416">
    <property type="entry name" value="Ribosom_S30AE_C_sf"/>
</dbReference>
<protein>
    <recommendedName>
        <fullName evidence="2">Ribosome hibernation promoting factor</fullName>
        <shortName evidence="2">HPF</shortName>
    </recommendedName>
</protein>
<sequence length="178" mass="20803">MQLILSGKQIRLTEGIKGYIDEKLSRLEKYLNPDSEVKVTVSARKDRQKVEVTIIPISGPIIRAEEVQDDLYTAIDMVYDKLNRQIVRYKDRVKDRSQGGKSIRFEGIEQDNEEVNEETDIVIERRKKFNVKPMSEEEAILQMELIGHGFYMFRNQDTDEINLVYKRRSGGYGLIEQE</sequence>
<dbReference type="HAMAP" id="MF_00839">
    <property type="entry name" value="HPF"/>
    <property type="match status" value="1"/>
</dbReference>
<name>A0A1M5M5W4_9FIRM</name>
<dbReference type="SUPFAM" id="SSF69754">
    <property type="entry name" value="Ribosome binding protein Y (YfiA homologue)"/>
    <property type="match status" value="1"/>
</dbReference>
<dbReference type="Proteomes" id="UP000243255">
    <property type="component" value="Unassembled WGS sequence"/>
</dbReference>
<dbReference type="PANTHER" id="PTHR33231:SF1">
    <property type="entry name" value="30S RIBOSOMAL PROTEIN"/>
    <property type="match status" value="1"/>
</dbReference>
<dbReference type="NCBIfam" id="TIGR00741">
    <property type="entry name" value="yfiA"/>
    <property type="match status" value="1"/>
</dbReference>
<dbReference type="CDD" id="cd00552">
    <property type="entry name" value="RaiA"/>
    <property type="match status" value="1"/>
</dbReference>